<accession>A0A4R7UD95</accession>
<evidence type="ECO:0000256" key="1">
    <source>
        <dbReference type="SAM" id="Phobius"/>
    </source>
</evidence>
<proteinExistence type="predicted"/>
<keyword evidence="3" id="KW-1185">Reference proteome</keyword>
<evidence type="ECO:0000313" key="2">
    <source>
        <dbReference type="EMBL" id="TDV23535.1"/>
    </source>
</evidence>
<reference evidence="2 3" key="1">
    <citation type="submission" date="2019-03" db="EMBL/GenBank/DDBJ databases">
        <title>Genomic Encyclopedia of Archaeal and Bacterial Type Strains, Phase II (KMG-II): from individual species to whole genera.</title>
        <authorList>
            <person name="Goeker M."/>
        </authorList>
    </citation>
    <scope>NUCLEOTIDE SEQUENCE [LARGE SCALE GENOMIC DNA]</scope>
    <source>
        <strain evidence="2 3">ATCC 35214</strain>
    </source>
</reference>
<dbReference type="OrthoDB" id="401257at2"/>
<name>A0A4R7UD95_9BACT</name>
<feature type="transmembrane region" description="Helical" evidence="1">
    <location>
        <begin position="75"/>
        <end position="97"/>
    </location>
</feature>
<dbReference type="EMBL" id="SOCN01000002">
    <property type="protein sequence ID" value="TDV23535.1"/>
    <property type="molecule type" value="Genomic_DNA"/>
</dbReference>
<comment type="caution">
    <text evidence="2">The sequence shown here is derived from an EMBL/GenBank/DDBJ whole genome shotgun (WGS) entry which is preliminary data.</text>
</comment>
<keyword evidence="1" id="KW-1133">Transmembrane helix</keyword>
<keyword evidence="1" id="KW-0472">Membrane</keyword>
<dbReference type="AlphaFoldDB" id="A0A4R7UD95"/>
<organism evidence="2 3">
    <name type="scientific">Mycoplasmopsis mustelae</name>
    <dbReference type="NCBI Taxonomy" id="171289"/>
    <lineage>
        <taxon>Bacteria</taxon>
        <taxon>Bacillati</taxon>
        <taxon>Mycoplasmatota</taxon>
        <taxon>Mycoplasmoidales</taxon>
        <taxon>Metamycoplasmataceae</taxon>
        <taxon>Mycoplasmopsis</taxon>
    </lineage>
</organism>
<protein>
    <submittedName>
        <fullName evidence="2">Uncharacterized protein</fullName>
    </submittedName>
</protein>
<keyword evidence="1" id="KW-0812">Transmembrane</keyword>
<dbReference type="Proteomes" id="UP000295757">
    <property type="component" value="Unassembled WGS sequence"/>
</dbReference>
<dbReference type="RefSeq" id="WP_134110953.1">
    <property type="nucleotide sequence ID" value="NZ_SOCN01000002.1"/>
</dbReference>
<gene>
    <name evidence="2" type="ORF">BCF59_0526</name>
</gene>
<sequence>MNKSRNELIEHLIYKYEFQQEYLNSLNDEQLLSLYNQKENESLILAKNPNKFFYIKSLPIPKDVKPKTSAKAGKWIFIAFIVMILLLFTLFMIVAFINNR</sequence>
<evidence type="ECO:0000313" key="3">
    <source>
        <dbReference type="Proteomes" id="UP000295757"/>
    </source>
</evidence>